<organism evidence="5">
    <name type="scientific">Desulfofervidus auxilii</name>
    <dbReference type="NCBI Taxonomy" id="1621989"/>
    <lineage>
        <taxon>Bacteria</taxon>
        <taxon>Pseudomonadati</taxon>
        <taxon>Thermodesulfobacteriota</taxon>
        <taxon>Candidatus Desulfofervidia</taxon>
        <taxon>Candidatus Desulfofervidales</taxon>
        <taxon>Candidatus Desulfofervidaceae</taxon>
        <taxon>Candidatus Desulfofervidus</taxon>
    </lineage>
</organism>
<dbReference type="Gene3D" id="3.10.580.10">
    <property type="entry name" value="CBS-domain"/>
    <property type="match status" value="1"/>
</dbReference>
<dbReference type="PANTHER" id="PTHR22777:SF17">
    <property type="entry name" value="UPF0053 PROTEIN SLL0260"/>
    <property type="match status" value="1"/>
</dbReference>
<evidence type="ECO:0000313" key="5">
    <source>
        <dbReference type="EMBL" id="HDD45417.1"/>
    </source>
</evidence>
<dbReference type="Gene3D" id="3.30.465.10">
    <property type="match status" value="1"/>
</dbReference>
<dbReference type="InterPro" id="IPR044751">
    <property type="entry name" value="Ion_transp-like_CBS"/>
</dbReference>
<gene>
    <name evidence="5" type="ORF">ENG63_11265</name>
</gene>
<dbReference type="InterPro" id="IPR036318">
    <property type="entry name" value="FAD-bd_PCMH-like_sf"/>
</dbReference>
<dbReference type="Proteomes" id="UP000886289">
    <property type="component" value="Unassembled WGS sequence"/>
</dbReference>
<dbReference type="GO" id="GO:0050660">
    <property type="term" value="F:flavin adenine dinucleotide binding"/>
    <property type="evidence" value="ECO:0007669"/>
    <property type="project" value="InterPro"/>
</dbReference>
<dbReference type="InterPro" id="IPR005170">
    <property type="entry name" value="Transptr-assoc_dom"/>
</dbReference>
<sequence>MNEEDSLFSCLLDNFAKYIWNKELKKAKKFEKIFFWLLEKGKEKKFLSLEEFRIIIRAFRFKDTTVREIMIPGPEMVCAEVNTPITKIIELIIEKGHSRLPIYKEHFDNIIGILHAKNLLKIWLSKEKNMDLTKILIPPLFVPETQKINTLLKEMNTRHIHLAIVVDEHGSTVGLVTIEDIIEEIFGEIQDEYDREAMPIVQTTENTWRVRAGIDLDELGEILGIEFPEGKYETLAGFLIHLTGTVPKPKEVVYYKNFEFTILSATPRRLQEIMIKKIK</sequence>
<protein>
    <submittedName>
        <fullName evidence="5">HlyC/CorC family transporter</fullName>
    </submittedName>
</protein>
<dbReference type="FunFam" id="3.10.580.10:FF:000002">
    <property type="entry name" value="Magnesium/cobalt efflux protein CorC"/>
    <property type="match status" value="1"/>
</dbReference>
<dbReference type="SMART" id="SM01091">
    <property type="entry name" value="CorC_HlyC"/>
    <property type="match status" value="1"/>
</dbReference>
<feature type="domain" description="CBS" evidence="4">
    <location>
        <begin position="132"/>
        <end position="192"/>
    </location>
</feature>
<dbReference type="EMBL" id="DRBS01000418">
    <property type="protein sequence ID" value="HDD45417.1"/>
    <property type="molecule type" value="Genomic_DNA"/>
</dbReference>
<feature type="domain" description="CBS" evidence="4">
    <location>
        <begin position="70"/>
        <end position="130"/>
    </location>
</feature>
<proteinExistence type="predicted"/>
<dbReference type="CDD" id="cd04590">
    <property type="entry name" value="CBS_pair_CorC_HlyC_assoc"/>
    <property type="match status" value="1"/>
</dbReference>
<dbReference type="InterPro" id="IPR046342">
    <property type="entry name" value="CBS_dom_sf"/>
</dbReference>
<evidence type="ECO:0000259" key="4">
    <source>
        <dbReference type="PROSITE" id="PS51371"/>
    </source>
</evidence>
<dbReference type="SMART" id="SM00116">
    <property type="entry name" value="CBS"/>
    <property type="match status" value="2"/>
</dbReference>
<dbReference type="PROSITE" id="PS51371">
    <property type="entry name" value="CBS"/>
    <property type="match status" value="2"/>
</dbReference>
<dbReference type="Pfam" id="PF00571">
    <property type="entry name" value="CBS"/>
    <property type="match status" value="2"/>
</dbReference>
<dbReference type="SUPFAM" id="SSF56176">
    <property type="entry name" value="FAD-binding/transporter-associated domain-like"/>
    <property type="match status" value="1"/>
</dbReference>
<evidence type="ECO:0000256" key="1">
    <source>
        <dbReference type="ARBA" id="ARBA00022737"/>
    </source>
</evidence>
<dbReference type="InterPro" id="IPR000644">
    <property type="entry name" value="CBS_dom"/>
</dbReference>
<dbReference type="PANTHER" id="PTHR22777">
    <property type="entry name" value="HEMOLYSIN-RELATED"/>
    <property type="match status" value="1"/>
</dbReference>
<dbReference type="InterPro" id="IPR016169">
    <property type="entry name" value="FAD-bd_PCMH_sub2"/>
</dbReference>
<evidence type="ECO:0000256" key="2">
    <source>
        <dbReference type="ARBA" id="ARBA00023122"/>
    </source>
</evidence>
<dbReference type="Pfam" id="PF03471">
    <property type="entry name" value="CorC_HlyC"/>
    <property type="match status" value="1"/>
</dbReference>
<evidence type="ECO:0000256" key="3">
    <source>
        <dbReference type="PROSITE-ProRule" id="PRU00703"/>
    </source>
</evidence>
<dbReference type="GO" id="GO:0005886">
    <property type="term" value="C:plasma membrane"/>
    <property type="evidence" value="ECO:0007669"/>
    <property type="project" value="TreeGrafter"/>
</dbReference>
<dbReference type="AlphaFoldDB" id="A0A7C0Y608"/>
<comment type="caution">
    <text evidence="5">The sequence shown here is derived from an EMBL/GenBank/DDBJ whole genome shotgun (WGS) entry which is preliminary data.</text>
</comment>
<keyword evidence="2 3" id="KW-0129">CBS domain</keyword>
<name>A0A7C0Y608_DESA2</name>
<keyword evidence="1" id="KW-0677">Repeat</keyword>
<accession>A0A7C0Y608</accession>
<reference evidence="5" key="1">
    <citation type="journal article" date="2020" name="mSystems">
        <title>Genome- and Community-Level Interaction Insights into Carbon Utilization and Element Cycling Functions of Hydrothermarchaeota in Hydrothermal Sediment.</title>
        <authorList>
            <person name="Zhou Z."/>
            <person name="Liu Y."/>
            <person name="Xu W."/>
            <person name="Pan J."/>
            <person name="Luo Z.H."/>
            <person name="Li M."/>
        </authorList>
    </citation>
    <scope>NUCLEOTIDE SEQUENCE [LARGE SCALE GENOMIC DNA]</scope>
    <source>
        <strain evidence="5">HyVt-233</strain>
    </source>
</reference>
<dbReference type="SUPFAM" id="SSF54631">
    <property type="entry name" value="CBS-domain pair"/>
    <property type="match status" value="1"/>
</dbReference>